<evidence type="ECO:0000313" key="4">
    <source>
        <dbReference type="Proteomes" id="UP001474421"/>
    </source>
</evidence>
<feature type="compositionally biased region" description="Basic residues" evidence="1">
    <location>
        <begin position="109"/>
        <end position="131"/>
    </location>
</feature>
<dbReference type="AlphaFoldDB" id="A0AAW1BBS7"/>
<dbReference type="Proteomes" id="UP001474421">
    <property type="component" value="Unassembled WGS sequence"/>
</dbReference>
<evidence type="ECO:0000256" key="2">
    <source>
        <dbReference type="SAM" id="Phobius"/>
    </source>
</evidence>
<protein>
    <submittedName>
        <fullName evidence="3">Melatonin receptor type 1A</fullName>
    </submittedName>
</protein>
<dbReference type="SUPFAM" id="SSF81321">
    <property type="entry name" value="Family A G protein-coupled receptor-like"/>
    <property type="match status" value="1"/>
</dbReference>
<feature type="compositionally biased region" description="Basic and acidic residues" evidence="1">
    <location>
        <begin position="145"/>
        <end position="154"/>
    </location>
</feature>
<evidence type="ECO:0000313" key="3">
    <source>
        <dbReference type="EMBL" id="KAK9398937.1"/>
    </source>
</evidence>
<name>A0AAW1BBS7_CROAD</name>
<keyword evidence="2" id="KW-0472">Membrane</keyword>
<keyword evidence="4" id="KW-1185">Reference proteome</keyword>
<comment type="caution">
    <text evidence="3">The sequence shown here is derived from an EMBL/GenBank/DDBJ whole genome shotgun (WGS) entry which is preliminary data.</text>
</comment>
<organism evidence="3 4">
    <name type="scientific">Crotalus adamanteus</name>
    <name type="common">Eastern diamondback rattlesnake</name>
    <dbReference type="NCBI Taxonomy" id="8729"/>
    <lineage>
        <taxon>Eukaryota</taxon>
        <taxon>Metazoa</taxon>
        <taxon>Chordata</taxon>
        <taxon>Craniata</taxon>
        <taxon>Vertebrata</taxon>
        <taxon>Euteleostomi</taxon>
        <taxon>Lepidosauria</taxon>
        <taxon>Squamata</taxon>
        <taxon>Bifurcata</taxon>
        <taxon>Unidentata</taxon>
        <taxon>Episquamata</taxon>
        <taxon>Toxicofera</taxon>
        <taxon>Serpentes</taxon>
        <taxon>Colubroidea</taxon>
        <taxon>Viperidae</taxon>
        <taxon>Crotalinae</taxon>
        <taxon>Crotalus</taxon>
    </lineage>
</organism>
<feature type="compositionally biased region" description="Basic and acidic residues" evidence="1">
    <location>
        <begin position="81"/>
        <end position="90"/>
    </location>
</feature>
<sequence>MSVNGSGLNGSRPQDQLTLDRPPWVASTLAVILIFTMVVDLLGNLMVILSVYRNKKLRNAGEKREAEGGWQESCKPTQPRSGRDSGERTDQSGAGRWEEKEEEEEKMREKKKKRKERRKKRKRRKKKRRNRSGGGRGEEKEEEEEKRREKKEDEEKKEEEEEETGEIGEGAREEEEEEEEEGEGEGEEESFFEITDLNTWHFN</sequence>
<accession>A0AAW1BBS7</accession>
<feature type="transmembrane region" description="Helical" evidence="2">
    <location>
        <begin position="24"/>
        <end position="49"/>
    </location>
</feature>
<proteinExistence type="predicted"/>
<evidence type="ECO:0000256" key="1">
    <source>
        <dbReference type="SAM" id="MobiDB-lite"/>
    </source>
</evidence>
<keyword evidence="3" id="KW-0675">Receptor</keyword>
<gene>
    <name evidence="3" type="ORF">NXF25_013906</name>
</gene>
<feature type="region of interest" description="Disordered" evidence="1">
    <location>
        <begin position="59"/>
        <end position="203"/>
    </location>
</feature>
<dbReference type="EMBL" id="JAOTOJ010000007">
    <property type="protein sequence ID" value="KAK9398937.1"/>
    <property type="molecule type" value="Genomic_DNA"/>
</dbReference>
<feature type="compositionally biased region" description="Acidic residues" evidence="1">
    <location>
        <begin position="155"/>
        <end position="191"/>
    </location>
</feature>
<keyword evidence="2" id="KW-0812">Transmembrane</keyword>
<keyword evidence="2" id="KW-1133">Transmembrane helix</keyword>
<reference evidence="3 4" key="1">
    <citation type="journal article" date="2024" name="Proc. Natl. Acad. Sci. U.S.A.">
        <title>The genetic regulatory architecture and epigenomic basis for age-related changes in rattlesnake venom.</title>
        <authorList>
            <person name="Hogan M.P."/>
            <person name="Holding M.L."/>
            <person name="Nystrom G.S."/>
            <person name="Colston T.J."/>
            <person name="Bartlett D.A."/>
            <person name="Mason A.J."/>
            <person name="Ellsworth S.A."/>
            <person name="Rautsaw R.M."/>
            <person name="Lawrence K.C."/>
            <person name="Strickland J.L."/>
            <person name="He B."/>
            <person name="Fraser P."/>
            <person name="Margres M.J."/>
            <person name="Gilbert D.M."/>
            <person name="Gibbs H.L."/>
            <person name="Parkinson C.L."/>
            <person name="Rokyta D.R."/>
        </authorList>
    </citation>
    <scope>NUCLEOTIDE SEQUENCE [LARGE SCALE GENOMIC DNA]</scope>
    <source>
        <strain evidence="3">DRR0105</strain>
    </source>
</reference>